<dbReference type="Pfam" id="PF08457">
    <property type="entry name" value="Sfi1"/>
    <property type="match status" value="1"/>
</dbReference>
<dbReference type="Proteomes" id="UP000000709">
    <property type="component" value="Unassembled WGS sequence"/>
</dbReference>
<dbReference type="KEGG" id="spaa:SPAPADRAFT_157959"/>
<dbReference type="FunCoup" id="G3AUZ9">
    <property type="interactions" value="169"/>
</dbReference>
<dbReference type="InParanoid" id="G3AUZ9"/>
<accession>G3AUZ9</accession>
<gene>
    <name evidence="3" type="ORF">SPAPADRAFT_157959</name>
</gene>
<evidence type="ECO:0000259" key="2">
    <source>
        <dbReference type="Pfam" id="PF08457"/>
    </source>
</evidence>
<keyword evidence="4" id="KW-1185">Reference proteome</keyword>
<protein>
    <recommendedName>
        <fullName evidence="2">Sfi1 spindle body domain-containing protein</fullName>
    </recommendedName>
</protein>
<evidence type="ECO:0000313" key="4">
    <source>
        <dbReference type="Proteomes" id="UP000000709"/>
    </source>
</evidence>
<dbReference type="GeneID" id="18871109"/>
<evidence type="ECO:0000256" key="1">
    <source>
        <dbReference type="SAM" id="MobiDB-lite"/>
    </source>
</evidence>
<feature type="compositionally biased region" description="Low complexity" evidence="1">
    <location>
        <begin position="1023"/>
        <end position="1032"/>
    </location>
</feature>
<sequence>MTLKTLLHTTIRDLHALHVYRNWDDAATYESKLTSTVSQLLQLLNFTKGQTQLKLDSSVGAFRVWCYGSAPDYHDNIIDYLQKLKSGQSTVGILRQLIELLTEKTPTNIKDEYSTIFLKLSRIVEKLIKHHTISQIHLIKYVSGCFQYENKYYSQLHNKFTTIDDDTVQIAEFMDSFLSDVEFPEEDSIFNYESDSQDTPLNLQSNQDAFVKLFRKVVNVINIKTDVNHDKLASIFVQLYKNQQGIDYFEDSQDSMTGCLTELLTGLGEEHQEILPKSFAEINKKVILKATSNSQQQQAQLFADLKVMISLFNDLQLDFEPEFPWLVRHYMKLMFTKLPTIVNPQDWEYLASIMALAQEILAHDANPVMDQVHKFKQLHLLLCKENFLLDDSTLLMRASTQDYYRMKEMVEVTWQGWREKWWKCFQLQSVLADCEVNHENKLRQHFTKLWFGRFKKLDRIKNEVGVFYQYELARKYLIQWRKAVAQHIQSMHVADRLPLKKFLHTWKTTYTVKTQLEQKCREVTLNKYFTLIKKVYSANQANLQLAIDKNRQFENDRNDRIYSYYFLKWYLKMDSSDSPESLSEKLVQLKKLERKFILCVYFNKLMHAYDLAVKVHQFRRNKDGYLIQKIFNFWGRSWTLRDKSNGIIYSRNMDLQAKVLQHWSKSLSQQHQADQFYKSKLKTKFIALLKQRIFNTQQEEKFNAVITKRYFKLWLTNYKLSQVMIHKDQQVKLAALQLWMERTNSVLTSEIDTSNYYNESLIRSTFHNWQNYVNAVSAYDEKAITFVKQRYFNKLKKKYKQCTIELPARYQTNRLADVIALKYTLTIWHQRYNEQFELRAQGKIKQLHKQVTRPLLLKRYLSKWVMKYDKLNELEELAHEFTSWMQLAKPQLDLWIYKTQHQSAMNEEAEAFEAEYKIRRFFTIWQDHHSRAQELLETYEDYIANKNFTLVSECIKAWNLKYHKNIKRHQAQHQFLVAKFEHAKKRSIFDLWRYKYEHNQDFELANSTIISTSSPLAKRTQRQRQSQTQVSTPVKQVGNISPARLQETTQRLKTEKIGALIKHYGQVKLPQNYVRLSPPRTRGTVPARPNFNQILTDEDEYEEYASPSPSAIESAKSLNKIVPIRFPTDDEVNRPIFSPISTIKQRYRNT</sequence>
<dbReference type="OrthoDB" id="4070448at2759"/>
<organism evidence="4">
    <name type="scientific">Spathaspora passalidarum (strain NRRL Y-27907 / 11-Y1)</name>
    <dbReference type="NCBI Taxonomy" id="619300"/>
    <lineage>
        <taxon>Eukaryota</taxon>
        <taxon>Fungi</taxon>
        <taxon>Dikarya</taxon>
        <taxon>Ascomycota</taxon>
        <taxon>Saccharomycotina</taxon>
        <taxon>Pichiomycetes</taxon>
        <taxon>Debaryomycetaceae</taxon>
        <taxon>Spathaspora</taxon>
    </lineage>
</organism>
<dbReference type="EMBL" id="GL996506">
    <property type="protein sequence ID" value="EGW29856.1"/>
    <property type="molecule type" value="Genomic_DNA"/>
</dbReference>
<feature type="domain" description="Sfi1 spindle body" evidence="2">
    <location>
        <begin position="494"/>
        <end position="995"/>
    </location>
</feature>
<dbReference type="eggNOG" id="KOG4775">
    <property type="taxonomic scope" value="Eukaryota"/>
</dbReference>
<dbReference type="HOGENOM" id="CLU_261453_0_0_1"/>
<dbReference type="InterPro" id="IPR013665">
    <property type="entry name" value="Sfi1_dom"/>
</dbReference>
<dbReference type="AlphaFoldDB" id="G3AUZ9"/>
<name>G3AUZ9_SPAPN</name>
<reference evidence="3 4" key="1">
    <citation type="journal article" date="2011" name="Proc. Natl. Acad. Sci. U.S.A.">
        <title>Comparative genomics of xylose-fermenting fungi for enhanced biofuel production.</title>
        <authorList>
            <person name="Wohlbach D.J."/>
            <person name="Kuo A."/>
            <person name="Sato T.K."/>
            <person name="Potts K.M."/>
            <person name="Salamov A.A."/>
            <person name="LaButti K.M."/>
            <person name="Sun H."/>
            <person name="Clum A."/>
            <person name="Pangilinan J.L."/>
            <person name="Lindquist E.A."/>
            <person name="Lucas S."/>
            <person name="Lapidus A."/>
            <person name="Jin M."/>
            <person name="Gunawan C."/>
            <person name="Balan V."/>
            <person name="Dale B.E."/>
            <person name="Jeffries T.W."/>
            <person name="Zinkel R."/>
            <person name="Barry K.W."/>
            <person name="Grigoriev I.V."/>
            <person name="Gasch A.P."/>
        </authorList>
    </citation>
    <scope>NUCLEOTIDE SEQUENCE [LARGE SCALE GENOMIC DNA]</scope>
    <source>
        <strain evidence="4">NRRL Y-27907 / 11-Y1</strain>
    </source>
</reference>
<evidence type="ECO:0000313" key="3">
    <source>
        <dbReference type="EMBL" id="EGW29856.1"/>
    </source>
</evidence>
<dbReference type="STRING" id="619300.G3AUZ9"/>
<dbReference type="OMA" id="KRNEQSC"/>
<feature type="region of interest" description="Disordered" evidence="1">
    <location>
        <begin position="1015"/>
        <end position="1035"/>
    </location>
</feature>
<dbReference type="RefSeq" id="XP_007377622.1">
    <property type="nucleotide sequence ID" value="XM_007377560.1"/>
</dbReference>
<proteinExistence type="predicted"/>